<evidence type="ECO:0000256" key="1">
    <source>
        <dbReference type="ARBA" id="ARBA00023015"/>
    </source>
</evidence>
<dbReference type="EMBL" id="JAMTCC010000003">
    <property type="protein sequence ID" value="MCT7944297.1"/>
    <property type="molecule type" value="Genomic_DNA"/>
</dbReference>
<evidence type="ECO:0000313" key="7">
    <source>
        <dbReference type="Proteomes" id="UP001155604"/>
    </source>
</evidence>
<dbReference type="SUPFAM" id="SSF46689">
    <property type="entry name" value="Homeodomain-like"/>
    <property type="match status" value="1"/>
</dbReference>
<dbReference type="InterPro" id="IPR036271">
    <property type="entry name" value="Tet_transcr_reg_TetR-rel_C_sf"/>
</dbReference>
<dbReference type="GO" id="GO:0003677">
    <property type="term" value="F:DNA binding"/>
    <property type="evidence" value="ECO:0007669"/>
    <property type="project" value="UniProtKB-UniRule"/>
</dbReference>
<organism evidence="6 7">
    <name type="scientific">Shewanella septentrionalis</name>
    <dbReference type="NCBI Taxonomy" id="2952223"/>
    <lineage>
        <taxon>Bacteria</taxon>
        <taxon>Pseudomonadati</taxon>
        <taxon>Pseudomonadota</taxon>
        <taxon>Gammaproteobacteria</taxon>
        <taxon>Alteromonadales</taxon>
        <taxon>Shewanellaceae</taxon>
        <taxon>Shewanella</taxon>
    </lineage>
</organism>
<dbReference type="PROSITE" id="PS50977">
    <property type="entry name" value="HTH_TETR_2"/>
    <property type="match status" value="1"/>
</dbReference>
<protein>
    <submittedName>
        <fullName evidence="6">TetR/AcrR family transcriptional regulator</fullName>
    </submittedName>
</protein>
<comment type="caution">
    <text evidence="6">The sequence shown here is derived from an EMBL/GenBank/DDBJ whole genome shotgun (WGS) entry which is preliminary data.</text>
</comment>
<dbReference type="Gene3D" id="1.10.357.10">
    <property type="entry name" value="Tetracycline Repressor, domain 2"/>
    <property type="match status" value="1"/>
</dbReference>
<dbReference type="SUPFAM" id="SSF48498">
    <property type="entry name" value="Tetracyclin repressor-like, C-terminal domain"/>
    <property type="match status" value="1"/>
</dbReference>
<feature type="domain" description="HTH tetR-type" evidence="5">
    <location>
        <begin position="6"/>
        <end position="66"/>
    </location>
</feature>
<keyword evidence="1" id="KW-0805">Transcription regulation</keyword>
<dbReference type="Pfam" id="PF16925">
    <property type="entry name" value="TetR_C_13"/>
    <property type="match status" value="1"/>
</dbReference>
<gene>
    <name evidence="6" type="ORF">NE536_02820</name>
</gene>
<keyword evidence="7" id="KW-1185">Reference proteome</keyword>
<dbReference type="RefSeq" id="WP_261271735.1">
    <property type="nucleotide sequence ID" value="NZ_JAMTCC010000003.1"/>
</dbReference>
<reference evidence="6" key="1">
    <citation type="journal article" date="2023" name="Int. J. Syst. Evol. Microbiol.">
        <title>&lt;i&gt;Shewanella septentrionalis&lt;/i&gt; sp. nov. and &lt;i&gt;Shewanella holmiensis&lt;/i&gt; sp. nov., isolated from Baltic Sea water and sediments.</title>
        <authorList>
            <person name="Martin-Rodriguez A.J."/>
            <person name="Thorell K."/>
            <person name="Joffre E."/>
            <person name="Jensie-Markopoulos S."/>
            <person name="Moore E.R.B."/>
            <person name="Sjoling A."/>
        </authorList>
    </citation>
    <scope>NUCLEOTIDE SEQUENCE</scope>
    <source>
        <strain evidence="6">SP1W3</strain>
    </source>
</reference>
<dbReference type="Pfam" id="PF00440">
    <property type="entry name" value="TetR_N"/>
    <property type="match status" value="1"/>
</dbReference>
<name>A0A9X3AS49_9GAMM</name>
<dbReference type="Proteomes" id="UP001155604">
    <property type="component" value="Unassembled WGS sequence"/>
</dbReference>
<keyword evidence="3" id="KW-0804">Transcription</keyword>
<dbReference type="PANTHER" id="PTHR47506:SF6">
    <property type="entry name" value="HTH-TYPE TRANSCRIPTIONAL REPRESSOR NEMR"/>
    <property type="match status" value="1"/>
</dbReference>
<accession>A0A9X3AS49</accession>
<keyword evidence="2 4" id="KW-0238">DNA-binding</keyword>
<dbReference type="PRINTS" id="PR00455">
    <property type="entry name" value="HTHTETR"/>
</dbReference>
<evidence type="ECO:0000256" key="4">
    <source>
        <dbReference type="PROSITE-ProRule" id="PRU00335"/>
    </source>
</evidence>
<evidence type="ECO:0000259" key="5">
    <source>
        <dbReference type="PROSITE" id="PS50977"/>
    </source>
</evidence>
<evidence type="ECO:0000313" key="6">
    <source>
        <dbReference type="EMBL" id="MCT7944297.1"/>
    </source>
</evidence>
<feature type="DNA-binding region" description="H-T-H motif" evidence="4">
    <location>
        <begin position="29"/>
        <end position="48"/>
    </location>
</feature>
<dbReference type="InterPro" id="IPR009057">
    <property type="entry name" value="Homeodomain-like_sf"/>
</dbReference>
<sequence length="198" mass="22145">MKIETQSTRQHILDIGYKLIVRKGFSSVGLSLLLQAAEVPKGSFYHYFKSKEQFGEALITDYFEKYQLDLDTLFNNSTLTGYQRLMQYWQQWLHVQADGCVDQKCLVVKLSAEVADLSEAMRLALLKGSAGIIDRLTTCVHVGINDSSIAEQDPQSTAEMLYHMWLGASLMNKLGHSPAALERALVTTKAILTPKTAL</sequence>
<dbReference type="AlphaFoldDB" id="A0A9X3AS49"/>
<dbReference type="PANTHER" id="PTHR47506">
    <property type="entry name" value="TRANSCRIPTIONAL REGULATORY PROTEIN"/>
    <property type="match status" value="1"/>
</dbReference>
<dbReference type="InterPro" id="IPR001647">
    <property type="entry name" value="HTH_TetR"/>
</dbReference>
<proteinExistence type="predicted"/>
<dbReference type="InterPro" id="IPR011075">
    <property type="entry name" value="TetR_C"/>
</dbReference>
<evidence type="ECO:0000256" key="2">
    <source>
        <dbReference type="ARBA" id="ARBA00023125"/>
    </source>
</evidence>
<evidence type="ECO:0000256" key="3">
    <source>
        <dbReference type="ARBA" id="ARBA00023163"/>
    </source>
</evidence>